<feature type="region of interest" description="Disordered" evidence="1">
    <location>
        <begin position="150"/>
        <end position="169"/>
    </location>
</feature>
<dbReference type="EMBL" id="JAFBMS010000003">
    <property type="protein sequence ID" value="KAG9354147.1"/>
    <property type="molecule type" value="Genomic_DNA"/>
</dbReference>
<sequence length="226" mass="24901">MSMTHIHVPHSTASEQQSPYSTETTGTVAIVHVQELDNPRHMEFLSFTAVLPQRFLNLAGLLTSCFPSSADVSYPSLISSVAHEHQSPLPVLFVLFLTSKLLIKTACLVWGPDCLGEGVKVGEICEMASMVPPPFPPPAAARALRVVTNSGEDNQSQSPHGSRTASQRRESPGLASFLINLHHSSHRFSYLFHVSLPQAWHYRSIVSNTVLQNRGLYNSCEFVLHF</sequence>
<dbReference type="Proteomes" id="UP000824540">
    <property type="component" value="Unassembled WGS sequence"/>
</dbReference>
<comment type="caution">
    <text evidence="2">The sequence shown here is derived from an EMBL/GenBank/DDBJ whole genome shotgun (WGS) entry which is preliminary data.</text>
</comment>
<feature type="compositionally biased region" description="Polar residues" evidence="1">
    <location>
        <begin position="11"/>
        <end position="21"/>
    </location>
</feature>
<evidence type="ECO:0000313" key="3">
    <source>
        <dbReference type="Proteomes" id="UP000824540"/>
    </source>
</evidence>
<dbReference type="AlphaFoldDB" id="A0A8T2PRX4"/>
<feature type="compositionally biased region" description="Polar residues" evidence="1">
    <location>
        <begin position="150"/>
        <end position="165"/>
    </location>
</feature>
<reference evidence="2" key="1">
    <citation type="thesis" date="2021" institute="BYU ScholarsArchive" country="Provo, UT, USA">
        <title>Applications of and Algorithms for Genome Assembly and Genomic Analyses with an Emphasis on Marine Teleosts.</title>
        <authorList>
            <person name="Pickett B.D."/>
        </authorList>
    </citation>
    <scope>NUCLEOTIDE SEQUENCE</scope>
    <source>
        <strain evidence="2">HI-2016</strain>
    </source>
</reference>
<organism evidence="2 3">
    <name type="scientific">Albula glossodonta</name>
    <name type="common">roundjaw bonefish</name>
    <dbReference type="NCBI Taxonomy" id="121402"/>
    <lineage>
        <taxon>Eukaryota</taxon>
        <taxon>Metazoa</taxon>
        <taxon>Chordata</taxon>
        <taxon>Craniata</taxon>
        <taxon>Vertebrata</taxon>
        <taxon>Euteleostomi</taxon>
        <taxon>Actinopterygii</taxon>
        <taxon>Neopterygii</taxon>
        <taxon>Teleostei</taxon>
        <taxon>Albuliformes</taxon>
        <taxon>Albulidae</taxon>
        <taxon>Albula</taxon>
    </lineage>
</organism>
<proteinExistence type="predicted"/>
<evidence type="ECO:0000256" key="1">
    <source>
        <dbReference type="SAM" id="MobiDB-lite"/>
    </source>
</evidence>
<gene>
    <name evidence="2" type="ORF">JZ751_012271</name>
</gene>
<accession>A0A8T2PRX4</accession>
<name>A0A8T2PRX4_9TELE</name>
<keyword evidence="3" id="KW-1185">Reference proteome</keyword>
<protein>
    <submittedName>
        <fullName evidence="2">Uncharacterized protein</fullName>
    </submittedName>
</protein>
<feature type="region of interest" description="Disordered" evidence="1">
    <location>
        <begin position="1"/>
        <end position="21"/>
    </location>
</feature>
<evidence type="ECO:0000313" key="2">
    <source>
        <dbReference type="EMBL" id="KAG9354147.1"/>
    </source>
</evidence>